<dbReference type="InterPro" id="IPR008979">
    <property type="entry name" value="Galactose-bd-like_sf"/>
</dbReference>
<dbReference type="PANTHER" id="PTHR43817">
    <property type="entry name" value="GLYCOSYL HYDROLASE"/>
    <property type="match status" value="1"/>
</dbReference>
<name>A0A521B848_9SPHI</name>
<accession>A0A521B848</accession>
<dbReference type="NCBIfam" id="NF045579">
    <property type="entry name" value="rhamnoside_JR"/>
    <property type="match status" value="1"/>
</dbReference>
<evidence type="ECO:0000256" key="1">
    <source>
        <dbReference type="ARBA" id="ARBA00022729"/>
    </source>
</evidence>
<evidence type="ECO:0000313" key="5">
    <source>
        <dbReference type="Proteomes" id="UP000320300"/>
    </source>
</evidence>
<gene>
    <name evidence="4" type="ORF">SAMN06265348_10281</name>
</gene>
<dbReference type="EMBL" id="FXTN01000002">
    <property type="protein sequence ID" value="SMO43215.1"/>
    <property type="molecule type" value="Genomic_DNA"/>
</dbReference>
<organism evidence="4 5">
    <name type="scientific">Pedobacter westerhofensis</name>
    <dbReference type="NCBI Taxonomy" id="425512"/>
    <lineage>
        <taxon>Bacteria</taxon>
        <taxon>Pseudomonadati</taxon>
        <taxon>Bacteroidota</taxon>
        <taxon>Sphingobacteriia</taxon>
        <taxon>Sphingobacteriales</taxon>
        <taxon>Sphingobacteriaceae</taxon>
        <taxon>Pedobacter</taxon>
    </lineage>
</organism>
<keyword evidence="5" id="KW-1185">Reference proteome</keyword>
<dbReference type="RefSeq" id="WP_185960370.1">
    <property type="nucleotide sequence ID" value="NZ_CBCSJO010000003.1"/>
</dbReference>
<keyword evidence="2" id="KW-0378">Hydrolase</keyword>
<proteinExistence type="predicted"/>
<dbReference type="SUPFAM" id="SSF49785">
    <property type="entry name" value="Galactose-binding domain-like"/>
    <property type="match status" value="1"/>
</dbReference>
<keyword evidence="1" id="KW-0732">Signal</keyword>
<dbReference type="PANTHER" id="PTHR43817:SF1">
    <property type="entry name" value="HYDROLASE, FAMILY 43, PUTATIVE (AFU_ORTHOLOGUE AFUA_3G01660)-RELATED"/>
    <property type="match status" value="1"/>
</dbReference>
<feature type="region of interest" description="Disordered" evidence="3">
    <location>
        <begin position="867"/>
        <end position="886"/>
    </location>
</feature>
<dbReference type="Gene3D" id="2.60.120.260">
    <property type="entry name" value="Galactose-binding domain-like"/>
    <property type="match status" value="1"/>
</dbReference>
<evidence type="ECO:0000313" key="4">
    <source>
        <dbReference type="EMBL" id="SMO43215.1"/>
    </source>
</evidence>
<dbReference type="Pfam" id="PF17132">
    <property type="entry name" value="Glyco_hydro_106"/>
    <property type="match status" value="2"/>
</dbReference>
<dbReference type="GO" id="GO:0016787">
    <property type="term" value="F:hydrolase activity"/>
    <property type="evidence" value="ECO:0007669"/>
    <property type="project" value="UniProtKB-KW"/>
</dbReference>
<sequence>MLLKRFRKVHQIIFIPIVCLSVTGGLYAQNAVNRIAKMAPGSGKEIAGQKRIAENLSRSASQTQVAAQMPEIETGFITVPDNIQTSVYWYWMTDNISKEGVVKDLEAMKKVGINRAFIGNVFIEEVPRGKVKIFSEEWWEIMHTALKTATRLNIEIGIFNSPGWSQSGGPWVKPEQAMRYLTSSQTIVKGPLQFNQELKRPEKDFQDVRVIAYPVADDFGTDVFRFKPVLSSSPVLDNLAAIADGNDETGTSLKPGQPYTIDISAAAPYTARSVTIVPLQSAMTLEGDIQVKQNGSYITIKHFIADRSNDQLNVGFKPYGPAAISIPETTSKDFRIIFTKVSGRAGIAGLKISSAPVVEDYIEKTLAKMWQTPFPYWTAYQWPARPLTGDQKYVIDPAKVLDISKHMNAGGTLSWNVPSGSWMIERTGMTPTLVRNSPASPEGTGLEADKMSKEHIAAHFDAFLGEILRRVPAEDRKTWKVTVEDSYETGGQNWTDGLIEKFSTAYGYDPTPYLPVLQGRVVGSADLSDRFLWDLRRFIADKVAYEYVGGLRDVSHQNGLTTWLENYGHWGFPGEFLQYGGQSDEIGGEFWSVGNLGNIENRAASSSAHIYGKTKVSAESFTSGDPAFSRYPAQMKQRADRFFTEGINNSLLHVFIEQPDDVKLPGVNAPFGNEFNRHNTWFYDMDIFLKYLKRCNMMLQQGRYVADVAYFIGEDAPKMTGVQDPEMPKGYSFDYINAEVIKTRLTVKNGRITLPDGLSYGVLVLPKMETMRPELLLKIKELVNQGAVVLGPRPLRSPSLQSLGKADEQLQATAAELWGKVNGKTIKINHYGKGVVIDGMDLQQVLDLIKIKPDMIATTPNADATATATSAATSDRTATATSAATSVQTATSDRTATAFRTANVLTKNLAARPADSLLFIHRTVKDGEIYFISNQKNTPVKIDARFRLGGKVPELWDPVSGSIRNLPAYTQNENTTAVPLELDATGSAFVIFRKDVIKAGNGNKINYPQPVQTMAITAAWTVTFDQNMRGPAKPVVFKTLADWTQSNDGSIKYYSGAAFYRTTVNLVQPAKDMKVMLDLGKVSAVAKVKVNGLDAGGVWTAPYTVDITKLLKSGKNEVEIKVINTWVNRLIGDSSLPADQRGTWLSVNPYKPESKLEPSGLLGPVKLLMIKY</sequence>
<reference evidence="4 5" key="1">
    <citation type="submission" date="2017-05" db="EMBL/GenBank/DDBJ databases">
        <authorList>
            <person name="Varghese N."/>
            <person name="Submissions S."/>
        </authorList>
    </citation>
    <scope>NUCLEOTIDE SEQUENCE [LARGE SCALE GENOMIC DNA]</scope>
    <source>
        <strain evidence="4 5">DSM 19036</strain>
    </source>
</reference>
<dbReference type="Proteomes" id="UP000320300">
    <property type="component" value="Unassembled WGS sequence"/>
</dbReference>
<evidence type="ECO:0000256" key="3">
    <source>
        <dbReference type="SAM" id="MobiDB-lite"/>
    </source>
</evidence>
<dbReference type="AlphaFoldDB" id="A0A521B848"/>
<evidence type="ECO:0000256" key="2">
    <source>
        <dbReference type="ARBA" id="ARBA00022801"/>
    </source>
</evidence>
<protein>
    <submittedName>
        <fullName evidence="4">Alpha-L-rhamnosidase</fullName>
    </submittedName>
</protein>